<evidence type="ECO:0000313" key="1">
    <source>
        <dbReference type="EMBL" id="QUC66371.1"/>
    </source>
</evidence>
<dbReference type="Proteomes" id="UP000682782">
    <property type="component" value="Chromosome"/>
</dbReference>
<protein>
    <submittedName>
        <fullName evidence="1">Uncharacterized protein</fullName>
    </submittedName>
</protein>
<dbReference type="EMBL" id="CP068393">
    <property type="protein sequence ID" value="QUC66371.1"/>
    <property type="molecule type" value="Genomic_DNA"/>
</dbReference>
<keyword evidence="2" id="KW-1185">Reference proteome</keyword>
<accession>A0AC61N734</accession>
<proteinExistence type="predicted"/>
<gene>
    <name evidence="1" type="ORF">JYE49_10940</name>
</gene>
<sequence length="105" mass="12233">MFLVHPQPENKPEQGYAVRPAGILYLRETERFGRRSLLLFVSVTLCYLLFRDLGAQSMILWCLVTGIFTRVVFSLPGWIRRLILYLKVSRLSRKASRLCGELEEE</sequence>
<evidence type="ECO:0000313" key="2">
    <source>
        <dbReference type="Proteomes" id="UP000682782"/>
    </source>
</evidence>
<reference evidence="1" key="1">
    <citation type="submission" date="2021-01" db="EMBL/GenBank/DDBJ databases">
        <title>Complete genome sequence of Clostridiales bacterium R-7.</title>
        <authorList>
            <person name="Mahoney-Kurpe S.C."/>
            <person name="Palevich N."/>
            <person name="Koike S."/>
            <person name="Moon C.D."/>
            <person name="Attwood G.T."/>
        </authorList>
    </citation>
    <scope>NUCLEOTIDE SEQUENCE</scope>
    <source>
        <strain evidence="1">R-7</strain>
    </source>
</reference>
<name>A0AC61N734_9FIRM</name>
<organism evidence="1 2">
    <name type="scientific">Aristaeella hokkaidonensis</name>
    <dbReference type="NCBI Taxonomy" id="3046382"/>
    <lineage>
        <taxon>Bacteria</taxon>
        <taxon>Bacillati</taxon>
        <taxon>Bacillota</taxon>
        <taxon>Clostridia</taxon>
        <taxon>Eubacteriales</taxon>
        <taxon>Aristaeellaceae</taxon>
        <taxon>Aristaeella</taxon>
    </lineage>
</organism>